<dbReference type="AlphaFoldDB" id="A0A2M6YR41"/>
<accession>A0A2M6YR41</accession>
<proteinExistence type="predicted"/>
<evidence type="ECO:0000313" key="1">
    <source>
        <dbReference type="EMBL" id="PIU34547.1"/>
    </source>
</evidence>
<name>A0A2M6YR41_9BACT</name>
<dbReference type="EMBL" id="PEWZ01000105">
    <property type="protein sequence ID" value="PIU34547.1"/>
    <property type="molecule type" value="Genomic_DNA"/>
</dbReference>
<gene>
    <name evidence="1" type="ORF">COT03_02155</name>
</gene>
<dbReference type="Proteomes" id="UP000229502">
    <property type="component" value="Unassembled WGS sequence"/>
</dbReference>
<reference evidence="2" key="1">
    <citation type="submission" date="2017-09" db="EMBL/GenBank/DDBJ databases">
        <title>Depth-based differentiation of microbial function through sediment-hosted aquifers and enrichment of novel symbionts in the deep terrestrial subsurface.</title>
        <authorList>
            <person name="Probst A.J."/>
            <person name="Ladd B."/>
            <person name="Jarett J.K."/>
            <person name="Geller-Mcgrath D.E."/>
            <person name="Sieber C.M.K."/>
            <person name="Emerson J.B."/>
            <person name="Anantharaman K."/>
            <person name="Thomas B.C."/>
            <person name="Malmstrom R."/>
            <person name="Stieglmeier M."/>
            <person name="Klingl A."/>
            <person name="Woyke T."/>
            <person name="Ryan C.M."/>
            <person name="Banfield J.F."/>
        </authorList>
    </citation>
    <scope>NUCLEOTIDE SEQUENCE [LARGE SCALE GENOMIC DNA]</scope>
</reference>
<evidence type="ECO:0000313" key="2">
    <source>
        <dbReference type="Proteomes" id="UP000229502"/>
    </source>
</evidence>
<sequence>MLRQPKLLVSSIIIVAMPAMSAVIFRLGNAVKVIVETISLIADNTLSLVVFHQIRNASLEKTVQMVIVKPPPPHPLVVNTANSVVPQNRNAFFPVKYVWVDLATRLPPLTPAETVVIVVAKTNLIVTQ</sequence>
<protein>
    <submittedName>
        <fullName evidence="1">Uncharacterized protein</fullName>
    </submittedName>
</protein>
<organism evidence="1 2">
    <name type="scientific">Candidatus Shapirobacteria bacterium CG07_land_8_20_14_0_80_39_18</name>
    <dbReference type="NCBI Taxonomy" id="1974882"/>
    <lineage>
        <taxon>Bacteria</taxon>
        <taxon>Candidatus Shapironibacteriota</taxon>
    </lineage>
</organism>
<comment type="caution">
    <text evidence="1">The sequence shown here is derived from an EMBL/GenBank/DDBJ whole genome shotgun (WGS) entry which is preliminary data.</text>
</comment>